<sequence length="80" mass="8733">MNIPHNACVVTGKGGEIFLPKELSFLAERVKALEANSGFLDLVSNKDEKDGEGTKILTEISQNIEKLSHLVMNSFEVESA</sequence>
<evidence type="ECO:0000313" key="2">
    <source>
        <dbReference type="Proteomes" id="UP000291084"/>
    </source>
</evidence>
<dbReference type="AlphaFoldDB" id="A0A0S3RGF1"/>
<keyword evidence="2" id="KW-1185">Reference proteome</keyword>
<name>A0A0S3RGF1_PHAAN</name>
<evidence type="ECO:0000313" key="1">
    <source>
        <dbReference type="EMBL" id="BAT79581.1"/>
    </source>
</evidence>
<dbReference type="EMBL" id="AP015035">
    <property type="protein sequence ID" value="BAT79581.1"/>
    <property type="molecule type" value="Genomic_DNA"/>
</dbReference>
<gene>
    <name evidence="1" type="primary">Vigan.02G249100</name>
    <name evidence="1" type="ORF">VIGAN_02249100</name>
</gene>
<reference evidence="1 2" key="1">
    <citation type="journal article" date="2015" name="Sci. Rep.">
        <title>The power of single molecule real-time sequencing technology in the de novo assembly of a eukaryotic genome.</title>
        <authorList>
            <person name="Sakai H."/>
            <person name="Naito K."/>
            <person name="Ogiso-Tanaka E."/>
            <person name="Takahashi Y."/>
            <person name="Iseki K."/>
            <person name="Muto C."/>
            <person name="Satou K."/>
            <person name="Teruya K."/>
            <person name="Shiroma A."/>
            <person name="Shimoji M."/>
            <person name="Hirano T."/>
            <person name="Itoh T."/>
            <person name="Kaga A."/>
            <person name="Tomooka N."/>
        </authorList>
    </citation>
    <scope>NUCLEOTIDE SEQUENCE [LARGE SCALE GENOMIC DNA]</scope>
    <source>
        <strain evidence="2">cv. Shumari</strain>
    </source>
</reference>
<organism evidence="1 2">
    <name type="scientific">Vigna angularis var. angularis</name>
    <dbReference type="NCBI Taxonomy" id="157739"/>
    <lineage>
        <taxon>Eukaryota</taxon>
        <taxon>Viridiplantae</taxon>
        <taxon>Streptophyta</taxon>
        <taxon>Embryophyta</taxon>
        <taxon>Tracheophyta</taxon>
        <taxon>Spermatophyta</taxon>
        <taxon>Magnoliopsida</taxon>
        <taxon>eudicotyledons</taxon>
        <taxon>Gunneridae</taxon>
        <taxon>Pentapetalae</taxon>
        <taxon>rosids</taxon>
        <taxon>fabids</taxon>
        <taxon>Fabales</taxon>
        <taxon>Fabaceae</taxon>
        <taxon>Papilionoideae</taxon>
        <taxon>50 kb inversion clade</taxon>
        <taxon>NPAAA clade</taxon>
        <taxon>indigoferoid/millettioid clade</taxon>
        <taxon>Phaseoleae</taxon>
        <taxon>Vigna</taxon>
    </lineage>
</organism>
<protein>
    <submittedName>
        <fullName evidence="1">Uncharacterized protein</fullName>
    </submittedName>
</protein>
<accession>A0A0S3RGF1</accession>
<proteinExistence type="predicted"/>
<dbReference type="Proteomes" id="UP000291084">
    <property type="component" value="Chromosome 2"/>
</dbReference>